<accession>A0A0C3DM85</accession>
<sequence length="106" mass="12388">MACWFFYFTSLDSPWKVSNVVHVAYAQKLWDKTFPNIKCTVALRNDPIFSLIKQWTYDWCSDLAARALQAVESFFNWYQELDSPKDCACYVKWAVPKVTESVDSRG</sequence>
<dbReference type="HOGENOM" id="CLU_133979_0_0_1"/>
<evidence type="ECO:0000313" key="1">
    <source>
        <dbReference type="EMBL" id="KIM57141.1"/>
    </source>
</evidence>
<proteinExistence type="predicted"/>
<reference evidence="2" key="2">
    <citation type="submission" date="2015-01" db="EMBL/GenBank/DDBJ databases">
        <title>Evolutionary Origins and Diversification of the Mycorrhizal Mutualists.</title>
        <authorList>
            <consortium name="DOE Joint Genome Institute"/>
            <consortium name="Mycorrhizal Genomics Consortium"/>
            <person name="Kohler A."/>
            <person name="Kuo A."/>
            <person name="Nagy L.G."/>
            <person name="Floudas D."/>
            <person name="Copeland A."/>
            <person name="Barry K.W."/>
            <person name="Cichocki N."/>
            <person name="Veneault-Fourrey C."/>
            <person name="LaButti K."/>
            <person name="Lindquist E.A."/>
            <person name="Lipzen A."/>
            <person name="Lundell T."/>
            <person name="Morin E."/>
            <person name="Murat C."/>
            <person name="Riley R."/>
            <person name="Ohm R."/>
            <person name="Sun H."/>
            <person name="Tunlid A."/>
            <person name="Henrissat B."/>
            <person name="Grigoriev I.V."/>
            <person name="Hibbett D.S."/>
            <person name="Martin F."/>
        </authorList>
    </citation>
    <scope>NUCLEOTIDE SEQUENCE [LARGE SCALE GENOMIC DNA]</scope>
    <source>
        <strain evidence="2">Foug A</strain>
    </source>
</reference>
<dbReference type="EMBL" id="KN822105">
    <property type="protein sequence ID" value="KIM57141.1"/>
    <property type="molecule type" value="Genomic_DNA"/>
</dbReference>
<gene>
    <name evidence="1" type="ORF">SCLCIDRAFT_131114</name>
</gene>
<evidence type="ECO:0000313" key="2">
    <source>
        <dbReference type="Proteomes" id="UP000053989"/>
    </source>
</evidence>
<organism evidence="1 2">
    <name type="scientific">Scleroderma citrinum Foug A</name>
    <dbReference type="NCBI Taxonomy" id="1036808"/>
    <lineage>
        <taxon>Eukaryota</taxon>
        <taxon>Fungi</taxon>
        <taxon>Dikarya</taxon>
        <taxon>Basidiomycota</taxon>
        <taxon>Agaricomycotina</taxon>
        <taxon>Agaricomycetes</taxon>
        <taxon>Agaricomycetidae</taxon>
        <taxon>Boletales</taxon>
        <taxon>Sclerodermatineae</taxon>
        <taxon>Sclerodermataceae</taxon>
        <taxon>Scleroderma</taxon>
    </lineage>
</organism>
<dbReference type="AlphaFoldDB" id="A0A0C3DM85"/>
<dbReference type="InParanoid" id="A0A0C3DM85"/>
<name>A0A0C3DM85_9AGAM</name>
<keyword evidence="2" id="KW-1185">Reference proteome</keyword>
<reference evidence="1 2" key="1">
    <citation type="submission" date="2014-04" db="EMBL/GenBank/DDBJ databases">
        <authorList>
            <consortium name="DOE Joint Genome Institute"/>
            <person name="Kuo A."/>
            <person name="Kohler A."/>
            <person name="Nagy L.G."/>
            <person name="Floudas D."/>
            <person name="Copeland A."/>
            <person name="Barry K.W."/>
            <person name="Cichocki N."/>
            <person name="Veneault-Fourrey C."/>
            <person name="LaButti K."/>
            <person name="Lindquist E.A."/>
            <person name="Lipzen A."/>
            <person name="Lundell T."/>
            <person name="Morin E."/>
            <person name="Murat C."/>
            <person name="Sun H."/>
            <person name="Tunlid A."/>
            <person name="Henrissat B."/>
            <person name="Grigoriev I.V."/>
            <person name="Hibbett D.S."/>
            <person name="Martin F."/>
            <person name="Nordberg H.P."/>
            <person name="Cantor M.N."/>
            <person name="Hua S.X."/>
        </authorList>
    </citation>
    <scope>NUCLEOTIDE SEQUENCE [LARGE SCALE GENOMIC DNA]</scope>
    <source>
        <strain evidence="1 2">Foug A</strain>
    </source>
</reference>
<protein>
    <submittedName>
        <fullName evidence="1">Uncharacterized protein</fullName>
    </submittedName>
</protein>
<dbReference type="Proteomes" id="UP000053989">
    <property type="component" value="Unassembled WGS sequence"/>
</dbReference>
<dbReference type="OrthoDB" id="2678283at2759"/>